<dbReference type="Gene3D" id="3.20.20.80">
    <property type="entry name" value="Glycosidases"/>
    <property type="match status" value="1"/>
</dbReference>
<feature type="domain" description="Fibronectin type-III" evidence="3">
    <location>
        <begin position="688"/>
        <end position="778"/>
    </location>
</feature>
<dbReference type="SUPFAM" id="SSF51445">
    <property type="entry name" value="(Trans)glycosidases"/>
    <property type="match status" value="1"/>
</dbReference>
<dbReference type="InterPro" id="IPR017853">
    <property type="entry name" value="GH"/>
</dbReference>
<gene>
    <name evidence="4" type="ORF">MU1_49280</name>
</gene>
<dbReference type="EMBL" id="BSSQ01000019">
    <property type="protein sequence ID" value="GLX70582.1"/>
    <property type="molecule type" value="Genomic_DNA"/>
</dbReference>
<feature type="region of interest" description="Disordered" evidence="2">
    <location>
        <begin position="933"/>
        <end position="953"/>
    </location>
</feature>
<evidence type="ECO:0000259" key="3">
    <source>
        <dbReference type="PROSITE" id="PS50853"/>
    </source>
</evidence>
<dbReference type="SMART" id="SM00060">
    <property type="entry name" value="FN3"/>
    <property type="match status" value="4"/>
</dbReference>
<evidence type="ECO:0000256" key="2">
    <source>
        <dbReference type="SAM" id="MobiDB-lite"/>
    </source>
</evidence>
<keyword evidence="1" id="KW-0677">Repeat</keyword>
<evidence type="ECO:0000313" key="5">
    <source>
        <dbReference type="Proteomes" id="UP001157114"/>
    </source>
</evidence>
<dbReference type="InterPro" id="IPR003961">
    <property type="entry name" value="FN3_dom"/>
</dbReference>
<dbReference type="PANTHER" id="PTHR46708">
    <property type="entry name" value="TENASCIN"/>
    <property type="match status" value="1"/>
</dbReference>
<accession>A0ABQ6GNH9</accession>
<dbReference type="InterPro" id="IPR013783">
    <property type="entry name" value="Ig-like_fold"/>
</dbReference>
<dbReference type="InterPro" id="IPR008979">
    <property type="entry name" value="Galactose-bd-like_sf"/>
</dbReference>
<dbReference type="PANTHER" id="PTHR46708:SF2">
    <property type="entry name" value="FIBRONECTIN TYPE-III DOMAIN-CONTAINING PROTEIN"/>
    <property type="match status" value="1"/>
</dbReference>
<dbReference type="Gene3D" id="2.60.120.260">
    <property type="entry name" value="Galactose-binding domain-like"/>
    <property type="match status" value="2"/>
</dbReference>
<dbReference type="InterPro" id="IPR032260">
    <property type="entry name" value="DUF5060"/>
</dbReference>
<dbReference type="InterPro" id="IPR050991">
    <property type="entry name" value="ECM_Regulatory_Proteins"/>
</dbReference>
<reference evidence="4 5" key="1">
    <citation type="submission" date="2023-03" db="EMBL/GenBank/DDBJ databases">
        <title>Draft genome sequence of the bacteria which degrade cell wall of Tricholomamatutake.</title>
        <authorList>
            <person name="Konishi Y."/>
            <person name="Fukuta Y."/>
            <person name="Shirasaka N."/>
        </authorList>
    </citation>
    <scope>NUCLEOTIDE SEQUENCE [LARGE SCALE GENOMIC DNA]</scope>
    <source>
        <strain evidence="5">mu1</strain>
    </source>
</reference>
<evidence type="ECO:0000256" key="1">
    <source>
        <dbReference type="ARBA" id="ARBA00022737"/>
    </source>
</evidence>
<evidence type="ECO:0000313" key="4">
    <source>
        <dbReference type="EMBL" id="GLX70582.1"/>
    </source>
</evidence>
<feature type="compositionally biased region" description="Low complexity" evidence="2">
    <location>
        <begin position="933"/>
        <end position="951"/>
    </location>
</feature>
<name>A0ABQ6GNH9_9BACL</name>
<dbReference type="RefSeq" id="WP_434481759.1">
    <property type="nucleotide sequence ID" value="NZ_BSSQ01000019.1"/>
</dbReference>
<sequence length="1281" mass="137104">MRSTAIKSKPILILFLSLLLATGSLPLANRLASAATTFSNVSMNTSTPAMYDKFEMTFNLSTAYTNPFNPDEVNVSATFTTPNGTVESVPGFYRSDSSPKWAVRYSPRQAGVHNVVLTVTDASGTGTSQAYTFTAGGAGNNRGFMTAQGDRFVDSYGSQLTLLGTNFAWNNTSDSTAVTTEIPNLLPAKMNFLRVWYSCWWSSFAAEWGPITANEAGLTINYAGIGKYQLDNQARMDQMLDTASANGVYIMLTMNSFGDMYYQWNVNAYNQANGGPSTYSENNADFWTNPTAISYQKKLLRYMFARFGYSRALGMLEYWNESDNRVDTSAANRASWHATMDNYWKSLDFYHHPTTTSYAWKDHAGSGQQSWETLTTLSATNVHRYDSSANVVDAWEEQIDNLHTLAPGKPAFIGEVGKADTDQTTDPTIDEYMHNSLWAPIFRAGAAGGSLWWIFETGFALPANFKAIYTQLADFIQPAENYLINMPFVDYGLQSNNTKVGGFKDNSRAYLWINDTQANHTVTNPRTVSGMSFTIPMPNNYYNVTYYNTYTGTYGSTSSIQATGGNLVLNNVPSFTRDIAVKIECEGCSAPDTTAPTAPANLTSPSKTDTTVNLSWSPSTDNVRVTDYDVYLGSSKIGSTGGATTYTATGLTANTAYAFTVKAKDNAGNVSAASNVLNVTTNPPDSTAPSAPSNLTSPSKLDVSVNLSWTASTDNVGVTAYDIYRNGNLAGTVSGTTTNYTDTGLTALTTYSYYVKARDARNNTSAASGTISVTTLAPIPVNKLQNPGFDTSNSNNKPDQWICENDYFCYRDTAVKRSGTASMKMTGDSGPWLGFYQDAAASAGTAYTFDGYYNAAANNGTTIQFKLQFLDASNGLLQDNVLYTHTGTTTGFVNVNGTHTAPANTAKARVYIYMKDLRGSLYFDDFSLTTDGSSGGTTDTTAPTAPTGLTSPSKTATTVNLSWTASTDNVGVTGYDVYQGSTLVGSTTGATTYQATGLTASTAYSFTVKAKDAAGNVSAASSALNVTTNAAADTSAPTAPTGLTSPSKTATIVNLSWTASTDNVGVTGYDVYQGSTLVGSTTGTTTYQATGLTASTAYSFSVKAKDAAGNVSAASSALNVTTNAASGGSGNLLANAGFETDNGSNRPASWTYEQDYYVSRNTSTYRSGSSSMRINGDSGPWFGWYQDVAATAGKAYTFDGYLNITSNTGSTLQFKVQFFDASGTMLADNTITTYNGTTTSGWVNVNGTYTAPANTATVRIYTYFKDMRGTFFFDDYSLTSN</sequence>
<feature type="domain" description="Fibronectin type-III" evidence="3">
    <location>
        <begin position="942"/>
        <end position="1031"/>
    </location>
</feature>
<dbReference type="Proteomes" id="UP001157114">
    <property type="component" value="Unassembled WGS sequence"/>
</dbReference>
<organism evidence="4 5">
    <name type="scientific">Paenibacillus glycanilyticus</name>
    <dbReference type="NCBI Taxonomy" id="126569"/>
    <lineage>
        <taxon>Bacteria</taxon>
        <taxon>Bacillati</taxon>
        <taxon>Bacillota</taxon>
        <taxon>Bacilli</taxon>
        <taxon>Bacillales</taxon>
        <taxon>Paenibacillaceae</taxon>
        <taxon>Paenibacillus</taxon>
    </lineage>
</organism>
<keyword evidence="5" id="KW-1185">Reference proteome</keyword>
<protein>
    <recommendedName>
        <fullName evidence="3">Fibronectin type-III domain-containing protein</fullName>
    </recommendedName>
</protein>
<dbReference type="PROSITE" id="PS50853">
    <property type="entry name" value="FN3"/>
    <property type="match status" value="4"/>
</dbReference>
<dbReference type="SUPFAM" id="SSF49785">
    <property type="entry name" value="Galactose-binding domain-like"/>
    <property type="match status" value="2"/>
</dbReference>
<proteinExistence type="predicted"/>
<feature type="domain" description="Fibronectin type-III" evidence="3">
    <location>
        <begin position="1036"/>
        <end position="1125"/>
    </location>
</feature>
<dbReference type="Pfam" id="PF00041">
    <property type="entry name" value="fn3"/>
    <property type="match status" value="4"/>
</dbReference>
<dbReference type="Gene3D" id="2.60.40.10">
    <property type="entry name" value="Immunoglobulins"/>
    <property type="match status" value="5"/>
</dbReference>
<dbReference type="CDD" id="cd00063">
    <property type="entry name" value="FN3"/>
    <property type="match status" value="4"/>
</dbReference>
<dbReference type="SUPFAM" id="SSF49265">
    <property type="entry name" value="Fibronectin type III"/>
    <property type="match status" value="2"/>
</dbReference>
<dbReference type="InterPro" id="IPR036116">
    <property type="entry name" value="FN3_sf"/>
</dbReference>
<comment type="caution">
    <text evidence="4">The sequence shown here is derived from an EMBL/GenBank/DDBJ whole genome shotgun (WGS) entry which is preliminary data.</text>
</comment>
<feature type="domain" description="Fibronectin type-III" evidence="3">
    <location>
        <begin position="598"/>
        <end position="684"/>
    </location>
</feature>
<dbReference type="Pfam" id="PF16586">
    <property type="entry name" value="DUF5060"/>
    <property type="match status" value="1"/>
</dbReference>